<feature type="compositionally biased region" description="Polar residues" evidence="1">
    <location>
        <begin position="161"/>
        <end position="176"/>
    </location>
</feature>
<gene>
    <name evidence="2" type="ORF">MANES_01G258500</name>
</gene>
<dbReference type="AlphaFoldDB" id="A0A2C9WQG0"/>
<evidence type="ECO:0000313" key="2">
    <source>
        <dbReference type="EMBL" id="OAY62309.1"/>
    </source>
</evidence>
<name>A0A2C9WQG0_MANES</name>
<organism evidence="2">
    <name type="scientific">Manihot esculenta</name>
    <name type="common">Cassava</name>
    <name type="synonym">Jatropha manihot</name>
    <dbReference type="NCBI Taxonomy" id="3983"/>
    <lineage>
        <taxon>Eukaryota</taxon>
        <taxon>Viridiplantae</taxon>
        <taxon>Streptophyta</taxon>
        <taxon>Embryophyta</taxon>
        <taxon>Tracheophyta</taxon>
        <taxon>Spermatophyta</taxon>
        <taxon>Magnoliopsida</taxon>
        <taxon>eudicotyledons</taxon>
        <taxon>Gunneridae</taxon>
        <taxon>Pentapetalae</taxon>
        <taxon>rosids</taxon>
        <taxon>fabids</taxon>
        <taxon>Malpighiales</taxon>
        <taxon>Euphorbiaceae</taxon>
        <taxon>Crotonoideae</taxon>
        <taxon>Manihoteae</taxon>
        <taxon>Manihot</taxon>
    </lineage>
</organism>
<feature type="compositionally biased region" description="Pro residues" evidence="1">
    <location>
        <begin position="40"/>
        <end position="77"/>
    </location>
</feature>
<proteinExistence type="predicted"/>
<evidence type="ECO:0000256" key="1">
    <source>
        <dbReference type="SAM" id="MobiDB-lite"/>
    </source>
</evidence>
<dbReference type="PANTHER" id="PTHR35459:SF2">
    <property type="entry name" value="T1N6.14 PROTEIN"/>
    <property type="match status" value="1"/>
</dbReference>
<dbReference type="EMBL" id="CM004387">
    <property type="protein sequence ID" value="OAY62309.1"/>
    <property type="molecule type" value="Genomic_DNA"/>
</dbReference>
<protein>
    <submittedName>
        <fullName evidence="2">Uncharacterized protein</fullName>
    </submittedName>
</protein>
<feature type="region of interest" description="Disordered" evidence="1">
    <location>
        <begin position="148"/>
        <end position="198"/>
    </location>
</feature>
<dbReference type="STRING" id="3983.A0A2C9WQG0"/>
<sequence>MRVLYYVHYIPSSTQLRRSTVMEEAVTARDPTQDPNPLTSDPPPPSQLTPPPHPPAPAAAAPAPAPPPVTSFLPPSPKGKKRPLELEGYDQIQHCSHFKMRAVLKDIRPHILEVLQTADFRSCKGADELREGLKLLMQLYKQMTAEAVAATNPKNEPEEQPLSSENGVGQEPQEQLQEAKPADLPQSDRVLAKPPESKEAIDLEEQSYYIGGSAFGWNFVTFSGNRPVYYGRTKESFRAAQVAL</sequence>
<dbReference type="PANTHER" id="PTHR35459">
    <property type="entry name" value="T1N6.14 PROTEIN"/>
    <property type="match status" value="1"/>
</dbReference>
<feature type="region of interest" description="Disordered" evidence="1">
    <location>
        <begin position="18"/>
        <end position="83"/>
    </location>
</feature>
<accession>A0A2C9WQG0</accession>
<reference evidence="2" key="1">
    <citation type="submission" date="2016-02" db="EMBL/GenBank/DDBJ databases">
        <title>WGS assembly of Manihot esculenta.</title>
        <authorList>
            <person name="Bredeson J.V."/>
            <person name="Prochnik S.E."/>
            <person name="Lyons J.B."/>
            <person name="Schmutz J."/>
            <person name="Grimwood J."/>
            <person name="Vrebalov J."/>
            <person name="Bart R.S."/>
            <person name="Amuge T."/>
            <person name="Ferguson M.E."/>
            <person name="Green R."/>
            <person name="Putnam N."/>
            <person name="Stites J."/>
            <person name="Rounsley S."/>
            <person name="Rokhsar D.S."/>
        </authorList>
    </citation>
    <scope>NUCLEOTIDE SEQUENCE [LARGE SCALE GENOMIC DNA]</scope>
    <source>
        <tissue evidence="2">Leaf</tissue>
    </source>
</reference>